<name>A0A1I7MTY3_9HYPH</name>
<accession>A0A1I7MTY3</accession>
<keyword evidence="3" id="KW-1185">Reference proteome</keyword>
<dbReference type="EMBL" id="FPCH01000001">
    <property type="protein sequence ID" value="SFV25816.1"/>
    <property type="molecule type" value="Genomic_DNA"/>
</dbReference>
<keyword evidence="1" id="KW-0732">Signal</keyword>
<protein>
    <submittedName>
        <fullName evidence="2">Uncharacterized protein</fullName>
    </submittedName>
</protein>
<evidence type="ECO:0000313" key="2">
    <source>
        <dbReference type="EMBL" id="SFV25816.1"/>
    </source>
</evidence>
<feature type="chain" id="PRO_5011728696" evidence="1">
    <location>
        <begin position="25"/>
        <end position="170"/>
    </location>
</feature>
<dbReference type="Proteomes" id="UP000199423">
    <property type="component" value="Unassembled WGS sequence"/>
</dbReference>
<gene>
    <name evidence="2" type="ORF">SAMN04488557_0160</name>
</gene>
<proteinExistence type="predicted"/>
<feature type="signal peptide" evidence="1">
    <location>
        <begin position="1"/>
        <end position="24"/>
    </location>
</feature>
<organism evidence="2 3">
    <name type="scientific">Hyphomicrobium facile</name>
    <dbReference type="NCBI Taxonomy" id="51670"/>
    <lineage>
        <taxon>Bacteria</taxon>
        <taxon>Pseudomonadati</taxon>
        <taxon>Pseudomonadota</taxon>
        <taxon>Alphaproteobacteria</taxon>
        <taxon>Hyphomicrobiales</taxon>
        <taxon>Hyphomicrobiaceae</taxon>
        <taxon>Hyphomicrobium</taxon>
    </lineage>
</organism>
<sequence length="170" mass="17991">MKHRFVLIFMAAAMATICVHRAEAASVKIAGQSMSCGSTPVFSDSSLPMEGRFVPGRGIYINHTLMQKQPAAVRMFVFKHECAHKSVGGNELAADCGAAQAGAREKWLTPAGIDMVCKALAGERGGGGYPSGAARCANIRKCYANSSEKIVFQKSNSQKASGSGRLRSGY</sequence>
<dbReference type="AlphaFoldDB" id="A0A1I7MTY3"/>
<evidence type="ECO:0000256" key="1">
    <source>
        <dbReference type="SAM" id="SignalP"/>
    </source>
</evidence>
<reference evidence="3" key="1">
    <citation type="submission" date="2016-10" db="EMBL/GenBank/DDBJ databases">
        <authorList>
            <person name="Varghese N."/>
            <person name="Submissions S."/>
        </authorList>
    </citation>
    <scope>NUCLEOTIDE SEQUENCE [LARGE SCALE GENOMIC DNA]</scope>
    <source>
        <strain evidence="3">DSM 1565</strain>
    </source>
</reference>
<dbReference type="RefSeq" id="WP_143111295.1">
    <property type="nucleotide sequence ID" value="NZ_FPCH01000001.1"/>
</dbReference>
<evidence type="ECO:0000313" key="3">
    <source>
        <dbReference type="Proteomes" id="UP000199423"/>
    </source>
</evidence>
<dbReference type="OrthoDB" id="6402875at2"/>